<reference evidence="2" key="1">
    <citation type="submission" date="2016-10" db="EMBL/GenBank/DDBJ databases">
        <authorList>
            <person name="Varghese N."/>
            <person name="Submissions S."/>
        </authorList>
    </citation>
    <scope>NUCLEOTIDE SEQUENCE [LARGE SCALE GENOMIC DNA]</scope>
    <source>
        <strain evidence="2">DSM 44796</strain>
    </source>
</reference>
<evidence type="ECO:0000313" key="2">
    <source>
        <dbReference type="Proteomes" id="UP000199682"/>
    </source>
</evidence>
<evidence type="ECO:0000313" key="1">
    <source>
        <dbReference type="EMBL" id="SDM85777.1"/>
    </source>
</evidence>
<dbReference type="Proteomes" id="UP000199682">
    <property type="component" value="Unassembled WGS sequence"/>
</dbReference>
<organism evidence="1 2">
    <name type="scientific">Lentzea albidocapillata subsp. violacea</name>
    <dbReference type="NCBI Taxonomy" id="128104"/>
    <lineage>
        <taxon>Bacteria</taxon>
        <taxon>Bacillati</taxon>
        <taxon>Actinomycetota</taxon>
        <taxon>Actinomycetes</taxon>
        <taxon>Pseudonocardiales</taxon>
        <taxon>Pseudonocardiaceae</taxon>
        <taxon>Lentzea</taxon>
    </lineage>
</organism>
<accession>A0A1G9WN52</accession>
<dbReference type="EMBL" id="FNET01000028">
    <property type="protein sequence ID" value="SDM85777.1"/>
    <property type="molecule type" value="Genomic_DNA"/>
</dbReference>
<proteinExistence type="predicted"/>
<sequence length="241" mass="26818">MLQEELSTVATRFWGSMLSCAIHRAELKRRLDTVVSLLDAAHGLPIVGVAAPVADISKEVRGLSIVLIYASYENLLTSLCRSLLEAVQQMRVGNRRLRPGLQLVAAHPKLQAIAGSKSTAIWKSGLDVVDVLSQSKSCTVSPYVFPNDGTNFRTSQVRTFCDVFALGDPAPILREVWQRIDTIVVERNSVAHGEKTPDDIGRNYSEQDVRNLVALWQLRWGEFITWVENAAASRDFFRAPR</sequence>
<name>A0A1G9WN52_9PSEU</name>
<gene>
    <name evidence="1" type="ORF">SAMN04488074_12818</name>
</gene>
<dbReference type="AlphaFoldDB" id="A0A1G9WN52"/>
<protein>
    <submittedName>
        <fullName evidence="1">Uncharacterized protein</fullName>
    </submittedName>
</protein>
<dbReference type="RefSeq" id="WP_143028043.1">
    <property type="nucleotide sequence ID" value="NZ_FNET01000028.1"/>
</dbReference>